<feature type="domain" description="SSD" evidence="13">
    <location>
        <begin position="586"/>
        <end position="763"/>
    </location>
</feature>
<feature type="chain" id="PRO_5043650611" description="SSD domain-containing protein" evidence="12">
    <location>
        <begin position="20"/>
        <end position="1242"/>
    </location>
</feature>
<evidence type="ECO:0000313" key="14">
    <source>
        <dbReference type="EMBL" id="CAH2090313.1"/>
    </source>
</evidence>
<keyword evidence="15" id="KW-1185">Reference proteome</keyword>
<feature type="transmembrane region" description="Helical" evidence="11">
    <location>
        <begin position="269"/>
        <end position="291"/>
    </location>
</feature>
<feature type="transmembrane region" description="Helical" evidence="11">
    <location>
        <begin position="648"/>
        <end position="672"/>
    </location>
</feature>
<dbReference type="InterPro" id="IPR053958">
    <property type="entry name" value="HMGCR/SNAP/NPC1-like_SSD"/>
</dbReference>
<dbReference type="Pfam" id="PF16414">
    <property type="entry name" value="NPC1_N"/>
    <property type="match status" value="1"/>
</dbReference>
<dbReference type="Pfam" id="PF12349">
    <property type="entry name" value="Sterol-sensing"/>
    <property type="match status" value="1"/>
</dbReference>
<evidence type="ECO:0000256" key="9">
    <source>
        <dbReference type="ARBA" id="ARBA00023180"/>
    </source>
</evidence>
<sequence>MNFTAIFCVFLTLWCSVAAKCVMYGICAEVGGNPKPCPVDHDALPMLRNLTSEVKEEIRDIVEMRCPQLLYDEEGNRKDDDDVVSCCDSEQIMDTHRSLFLADGVLGRCPICLRNFMRQICEMNCSPDQSRFVNVIEDVTPDGTVYVNEINYRMYEEFMVNAHASCAGVIVPQTGMPAINIMCGNAPVCDPDAWFGFTGDSTSNPITPVQVNFHRWPTPEDSMSVNAPLCNETLEGDLPCSCVDCFANCPVTDAPTEPDICTVLSVNCISFSVGIVLFAITFIIFTILSLLEYRKIKNYNIENADINYKYNINFLINIFQTTFRKIGQFSASNPILLIMLTTWIAFAMFFGILNLTLTANPRELWSAPDSRSRQELNYFNSRFGPFYRASQVFLTIKGLDPIVFNNVTYGPALRLEAVQELVALENAIINIGREDGTVKLEDVCYAPLRIPGQEPKFEDCVSMSVSTYLPDRNNIDNNTYLTNIQNCLNNYFSLSCLASWGGGADPELCLGGYEGDNMLLADTLVINFPISNYLYSDQLEPVLEWEQKFIDLMHDYEENWKSEFVEVAFGAERSIEDEIQRISEAEATPIIISYIIMFVYVILALGNIRSLKTCMIDSKVTVSISCIIVVLIAIFCAMGLLGYCDITISLLAINVIPFFILSVGIDNVFLMVKELQNIENNLQKYDDYKEEYSFEKKRYFVFGKMMQNVGPSIFVSSTTQITCFAIGTISSQPAVQSFAIFATFSLAFLFLFQITVVVAILSLDYKRVNYNRFDVLFCVRKKILNDEEPLHGNKPYQSITQKLMEPYASFILNWRVKIIVAIVFMALFSISVILIPQIEIGLDQEMALPPDSYVYKYLQAVNELLKIGPPVYFVLKSGLNFTNHDHQNVLCGSRLCNDDSLVTQIFMASLYSNVTYIARSSNSWIDDFFDWASLPGSCCKYNETNDDFCLSSDNSPQCLDCDIERSYFGNGLRPAGEAFGKYIPFFLQDIPTELCNKGGLASYSSNVNYLLDSNGEATVYDSNFMAYHSNLGNSHDYITAIRYAYELSDNITAAINRHTGLDVEVFPYSVFYVYYEQYLNIWEETFRSLGFSLIGVLLINLFMTGFNFLITFALIFTVIMITIEMMGVMYIWNIPLNGVSCVNLIVSIGIAVEFCTHIAYAYATSESPPSKKVNDAIKSVGATIITGITFTNIPIIVLAFSYTQIIEVFFFRMLFSLVILGFIHGMIFFPVLLSYLNDIRYR</sequence>
<feature type="transmembrane region" description="Helical" evidence="11">
    <location>
        <begin position="1183"/>
        <end position="1202"/>
    </location>
</feature>
<dbReference type="PANTHER" id="PTHR45727">
    <property type="entry name" value="NPC INTRACELLULAR CHOLESTEROL TRANSPORTER 1"/>
    <property type="match status" value="1"/>
</dbReference>
<dbReference type="SUPFAM" id="SSF82866">
    <property type="entry name" value="Multidrug efflux transporter AcrB transmembrane domain"/>
    <property type="match status" value="2"/>
</dbReference>
<comment type="subcellular location">
    <subcellularLocation>
        <location evidence="1">Membrane</location>
        <topology evidence="1">Multi-pass membrane protein</topology>
    </subcellularLocation>
</comment>
<evidence type="ECO:0000313" key="15">
    <source>
        <dbReference type="Proteomes" id="UP001153954"/>
    </source>
</evidence>
<gene>
    <name evidence="14" type="ORF">EEDITHA_LOCUS6282</name>
</gene>
<reference evidence="14" key="1">
    <citation type="submission" date="2022-03" db="EMBL/GenBank/DDBJ databases">
        <authorList>
            <person name="Tunstrom K."/>
        </authorList>
    </citation>
    <scope>NUCLEOTIDE SEQUENCE</scope>
</reference>
<comment type="similarity">
    <text evidence="2">Belongs to the patched family.</text>
</comment>
<dbReference type="GO" id="GO:0015485">
    <property type="term" value="F:cholesterol binding"/>
    <property type="evidence" value="ECO:0007669"/>
    <property type="project" value="TreeGrafter"/>
</dbReference>
<name>A0AAU9TTF5_EUPED</name>
<dbReference type="InterPro" id="IPR032190">
    <property type="entry name" value="NPC1_N"/>
</dbReference>
<keyword evidence="7 11" id="KW-0472">Membrane</keyword>
<evidence type="ECO:0000256" key="12">
    <source>
        <dbReference type="SAM" id="SignalP"/>
    </source>
</evidence>
<feature type="transmembrane region" description="Helical" evidence="11">
    <location>
        <begin position="590"/>
        <end position="608"/>
    </location>
</feature>
<keyword evidence="9" id="KW-0325">Glycoprotein</keyword>
<feature type="transmembrane region" description="Helical" evidence="11">
    <location>
        <begin position="334"/>
        <end position="353"/>
    </location>
</feature>
<dbReference type="InterPro" id="IPR000731">
    <property type="entry name" value="SSD"/>
</dbReference>
<evidence type="ECO:0000256" key="3">
    <source>
        <dbReference type="ARBA" id="ARBA00022448"/>
    </source>
</evidence>
<keyword evidence="6 11" id="KW-1133">Transmembrane helix</keyword>
<evidence type="ECO:0000256" key="11">
    <source>
        <dbReference type="SAM" id="Phobius"/>
    </source>
</evidence>
<keyword evidence="8" id="KW-1015">Disulfide bond</keyword>
<dbReference type="EMBL" id="CAKOGL010000009">
    <property type="protein sequence ID" value="CAH2090313.1"/>
    <property type="molecule type" value="Genomic_DNA"/>
</dbReference>
<dbReference type="GO" id="GO:0042632">
    <property type="term" value="P:cholesterol homeostasis"/>
    <property type="evidence" value="ECO:0007669"/>
    <property type="project" value="TreeGrafter"/>
</dbReference>
<comment type="catalytic activity">
    <reaction evidence="10">
        <text>cholesterol(in) = cholesterol(out)</text>
        <dbReference type="Rhea" id="RHEA:39747"/>
        <dbReference type="ChEBI" id="CHEBI:16113"/>
    </reaction>
</comment>
<evidence type="ECO:0000256" key="7">
    <source>
        <dbReference type="ARBA" id="ARBA00023136"/>
    </source>
</evidence>
<dbReference type="Pfam" id="PF22314">
    <property type="entry name" value="NPC1_MLD"/>
    <property type="match status" value="1"/>
</dbReference>
<evidence type="ECO:0000256" key="1">
    <source>
        <dbReference type="ARBA" id="ARBA00004141"/>
    </source>
</evidence>
<evidence type="ECO:0000256" key="5">
    <source>
        <dbReference type="ARBA" id="ARBA00022729"/>
    </source>
</evidence>
<dbReference type="GO" id="GO:0005886">
    <property type="term" value="C:plasma membrane"/>
    <property type="evidence" value="ECO:0007669"/>
    <property type="project" value="TreeGrafter"/>
</dbReference>
<organism evidence="14 15">
    <name type="scientific">Euphydryas editha</name>
    <name type="common">Edith's checkerspot</name>
    <dbReference type="NCBI Taxonomy" id="104508"/>
    <lineage>
        <taxon>Eukaryota</taxon>
        <taxon>Metazoa</taxon>
        <taxon>Ecdysozoa</taxon>
        <taxon>Arthropoda</taxon>
        <taxon>Hexapoda</taxon>
        <taxon>Insecta</taxon>
        <taxon>Pterygota</taxon>
        <taxon>Neoptera</taxon>
        <taxon>Endopterygota</taxon>
        <taxon>Lepidoptera</taxon>
        <taxon>Glossata</taxon>
        <taxon>Ditrysia</taxon>
        <taxon>Papilionoidea</taxon>
        <taxon>Nymphalidae</taxon>
        <taxon>Nymphalinae</taxon>
        <taxon>Euphydryas</taxon>
    </lineage>
</organism>
<feature type="transmembrane region" description="Helical" evidence="11">
    <location>
        <begin position="738"/>
        <end position="763"/>
    </location>
</feature>
<protein>
    <recommendedName>
        <fullName evidence="13">SSD domain-containing protein</fullName>
    </recommendedName>
</protein>
<dbReference type="Gene3D" id="1.20.1640.10">
    <property type="entry name" value="Multidrug efflux transporter AcrB transmembrane domain"/>
    <property type="match status" value="2"/>
</dbReference>
<dbReference type="Proteomes" id="UP001153954">
    <property type="component" value="Unassembled WGS sequence"/>
</dbReference>
<dbReference type="GO" id="GO:0030299">
    <property type="term" value="P:intestinal cholesterol absorption"/>
    <property type="evidence" value="ECO:0007669"/>
    <property type="project" value="TreeGrafter"/>
</dbReference>
<keyword evidence="5 12" id="KW-0732">Signal</keyword>
<evidence type="ECO:0000256" key="8">
    <source>
        <dbReference type="ARBA" id="ARBA00023157"/>
    </source>
</evidence>
<feature type="transmembrane region" description="Helical" evidence="11">
    <location>
        <begin position="814"/>
        <end position="835"/>
    </location>
</feature>
<comment type="caution">
    <text evidence="14">The sequence shown here is derived from an EMBL/GenBank/DDBJ whole genome shotgun (WGS) entry which is preliminary data.</text>
</comment>
<evidence type="ECO:0000256" key="10">
    <source>
        <dbReference type="ARBA" id="ARBA00034049"/>
    </source>
</evidence>
<feature type="signal peptide" evidence="12">
    <location>
        <begin position="1"/>
        <end position="19"/>
    </location>
</feature>
<dbReference type="AlphaFoldDB" id="A0AAU9TTF5"/>
<feature type="transmembrane region" description="Helical" evidence="11">
    <location>
        <begin position="1214"/>
        <end position="1236"/>
    </location>
</feature>
<dbReference type="PROSITE" id="PS50156">
    <property type="entry name" value="SSD"/>
    <property type="match status" value="1"/>
</dbReference>
<evidence type="ECO:0000256" key="2">
    <source>
        <dbReference type="ARBA" id="ARBA00005585"/>
    </source>
</evidence>
<keyword evidence="4 11" id="KW-0812">Transmembrane</keyword>
<feature type="transmembrane region" description="Helical" evidence="11">
    <location>
        <begin position="620"/>
        <end position="642"/>
    </location>
</feature>
<keyword evidence="3" id="KW-0813">Transport</keyword>
<accession>A0AAU9TTF5</accession>
<proteinExistence type="inferred from homology"/>
<evidence type="ECO:0000259" key="13">
    <source>
        <dbReference type="PROSITE" id="PS50156"/>
    </source>
</evidence>
<dbReference type="InterPro" id="IPR053956">
    <property type="entry name" value="NPC1_MLD"/>
</dbReference>
<dbReference type="PANTHER" id="PTHR45727:SF6">
    <property type="entry name" value="NPC INTRACELLULAR CHOLESTEROL TRANSPORTER 1 HOMOLOG 1B"/>
    <property type="match status" value="1"/>
</dbReference>
<evidence type="ECO:0000256" key="4">
    <source>
        <dbReference type="ARBA" id="ARBA00022692"/>
    </source>
</evidence>
<evidence type="ECO:0000256" key="6">
    <source>
        <dbReference type="ARBA" id="ARBA00022989"/>
    </source>
</evidence>
<dbReference type="GO" id="GO:0015918">
    <property type="term" value="P:sterol transport"/>
    <property type="evidence" value="ECO:0007669"/>
    <property type="project" value="TreeGrafter"/>
</dbReference>